<accession>A0A7S7NPC8</accession>
<name>A0A7S7NPC8_PALFE</name>
<dbReference type="Proteomes" id="UP000593892">
    <property type="component" value="Chromosome"/>
</dbReference>
<dbReference type="KEGG" id="pfer:IRI77_31530"/>
<evidence type="ECO:0000313" key="2">
    <source>
        <dbReference type="Proteomes" id="UP000593892"/>
    </source>
</evidence>
<proteinExistence type="predicted"/>
<reference evidence="1 2" key="1">
    <citation type="submission" date="2020-10" db="EMBL/GenBank/DDBJ databases">
        <title>Complete genome sequence of Paludibaculum fermentans P105T, a facultatively anaerobic acidobacterium capable of dissimilatory Fe(III) reduction.</title>
        <authorList>
            <person name="Dedysh S.N."/>
            <person name="Beletsky A.V."/>
            <person name="Kulichevskaya I.S."/>
            <person name="Mardanov A.V."/>
            <person name="Ravin N.V."/>
        </authorList>
    </citation>
    <scope>NUCLEOTIDE SEQUENCE [LARGE SCALE GENOMIC DNA]</scope>
    <source>
        <strain evidence="1 2">P105</strain>
    </source>
</reference>
<protein>
    <submittedName>
        <fullName evidence="1">Uncharacterized protein</fullName>
    </submittedName>
</protein>
<sequence>MTEEVGLLVCGDNHFIVRGPRPSLQEALALARRWSVITIGSGIVATGEQLPWRVSTRAFREELSWAVRVDGSPPSEAVAQLLRELEQRGVEIRMPNRASLKTES</sequence>
<keyword evidence="2" id="KW-1185">Reference proteome</keyword>
<dbReference type="RefSeq" id="WP_194448924.1">
    <property type="nucleotide sequence ID" value="NZ_CP063849.1"/>
</dbReference>
<organism evidence="1 2">
    <name type="scientific">Paludibaculum fermentans</name>
    <dbReference type="NCBI Taxonomy" id="1473598"/>
    <lineage>
        <taxon>Bacteria</taxon>
        <taxon>Pseudomonadati</taxon>
        <taxon>Acidobacteriota</taxon>
        <taxon>Terriglobia</taxon>
        <taxon>Bryobacterales</taxon>
        <taxon>Bryobacteraceae</taxon>
        <taxon>Paludibaculum</taxon>
    </lineage>
</organism>
<dbReference type="AlphaFoldDB" id="A0A7S7NPC8"/>
<gene>
    <name evidence="1" type="ORF">IRI77_31530</name>
</gene>
<evidence type="ECO:0000313" key="1">
    <source>
        <dbReference type="EMBL" id="QOY87255.1"/>
    </source>
</evidence>
<dbReference type="EMBL" id="CP063849">
    <property type="protein sequence ID" value="QOY87255.1"/>
    <property type="molecule type" value="Genomic_DNA"/>
</dbReference>